<gene>
    <name evidence="2" type="ORF">ACFSJ0_02240</name>
</gene>
<accession>A0ABW4FZ60</accession>
<keyword evidence="1" id="KW-0732">Signal</keyword>
<evidence type="ECO:0000256" key="1">
    <source>
        <dbReference type="SAM" id="SignalP"/>
    </source>
</evidence>
<reference evidence="3" key="1">
    <citation type="journal article" date="2019" name="Int. J. Syst. Evol. Microbiol.">
        <title>The Global Catalogue of Microorganisms (GCM) 10K type strain sequencing project: providing services to taxonomists for standard genome sequencing and annotation.</title>
        <authorList>
            <consortium name="The Broad Institute Genomics Platform"/>
            <consortium name="The Broad Institute Genome Sequencing Center for Infectious Disease"/>
            <person name="Wu L."/>
            <person name="Ma J."/>
        </authorList>
    </citation>
    <scope>NUCLEOTIDE SEQUENCE [LARGE SCALE GENOMIC DNA]</scope>
    <source>
        <strain evidence="3">CGMCC 1.15399</strain>
    </source>
</reference>
<sequence>MRRLVVTLVSVAAAGALTLGFAATAQAAATREYITVATCVFAGGVVVPDWLSPTGRTCVGGGYHGYPVFPY</sequence>
<keyword evidence="3" id="KW-1185">Reference proteome</keyword>
<proteinExistence type="predicted"/>
<comment type="caution">
    <text evidence="2">The sequence shown here is derived from an EMBL/GenBank/DDBJ whole genome shotgun (WGS) entry which is preliminary data.</text>
</comment>
<feature type="signal peptide" evidence="1">
    <location>
        <begin position="1"/>
        <end position="27"/>
    </location>
</feature>
<dbReference type="Proteomes" id="UP001597097">
    <property type="component" value="Unassembled WGS sequence"/>
</dbReference>
<organism evidence="2 3">
    <name type="scientific">Nonomuraea guangzhouensis</name>
    <dbReference type="NCBI Taxonomy" id="1291555"/>
    <lineage>
        <taxon>Bacteria</taxon>
        <taxon>Bacillati</taxon>
        <taxon>Actinomycetota</taxon>
        <taxon>Actinomycetes</taxon>
        <taxon>Streptosporangiales</taxon>
        <taxon>Streptosporangiaceae</taxon>
        <taxon>Nonomuraea</taxon>
    </lineage>
</organism>
<evidence type="ECO:0000313" key="3">
    <source>
        <dbReference type="Proteomes" id="UP001597097"/>
    </source>
</evidence>
<name>A0ABW4FZ60_9ACTN</name>
<dbReference type="EMBL" id="JBHUCM010000004">
    <property type="protein sequence ID" value="MFD1535833.1"/>
    <property type="molecule type" value="Genomic_DNA"/>
</dbReference>
<dbReference type="RefSeq" id="WP_219532732.1">
    <property type="nucleotide sequence ID" value="NZ_JAHKRM010000015.1"/>
</dbReference>
<protein>
    <submittedName>
        <fullName evidence="2">Uncharacterized protein</fullName>
    </submittedName>
</protein>
<evidence type="ECO:0000313" key="2">
    <source>
        <dbReference type="EMBL" id="MFD1535833.1"/>
    </source>
</evidence>
<feature type="chain" id="PRO_5047108794" evidence="1">
    <location>
        <begin position="28"/>
        <end position="71"/>
    </location>
</feature>